<keyword evidence="1" id="KW-0812">Transmembrane</keyword>
<keyword evidence="1" id="KW-1133">Transmembrane helix</keyword>
<organism evidence="3 6">
    <name type="scientific">Aliirhizobium cellulosilyticum</name>
    <dbReference type="NCBI Taxonomy" id="393664"/>
    <lineage>
        <taxon>Bacteria</taxon>
        <taxon>Pseudomonadati</taxon>
        <taxon>Pseudomonadota</taxon>
        <taxon>Alphaproteobacteria</taxon>
        <taxon>Hyphomicrobiales</taxon>
        <taxon>Rhizobiaceae</taxon>
        <taxon>Aliirhizobium</taxon>
    </lineage>
</organism>
<feature type="transmembrane region" description="Helical" evidence="1">
    <location>
        <begin position="7"/>
        <end position="28"/>
    </location>
</feature>
<reference evidence="5 6" key="1">
    <citation type="submission" date="2020-08" db="EMBL/GenBank/DDBJ databases">
        <title>Genomic Encyclopedia of Type Strains, Phase IV (KMG-V): Genome sequencing to study the core and pangenomes of soil and plant-associated prokaryotes.</title>
        <authorList>
            <person name="Whitman W."/>
        </authorList>
    </citation>
    <scope>NUCLEOTIDE SEQUENCE [LARGE SCALE GENOMIC DNA]</scope>
    <source>
        <strain evidence="3 6">SEMIA 444</strain>
        <strain evidence="2 5">SEMIA 448</strain>
        <strain evidence="4 7">SEMIA 452</strain>
    </source>
</reference>
<gene>
    <name evidence="3" type="ORF">GGE31_003093</name>
    <name evidence="2" type="ORF">GGE33_002942</name>
    <name evidence="4" type="ORF">GGE35_003034</name>
</gene>
<dbReference type="EMBL" id="JACIHM010000004">
    <property type="protein sequence ID" value="MBB4447211.1"/>
    <property type="molecule type" value="Genomic_DNA"/>
</dbReference>
<dbReference type="AlphaFoldDB" id="A0A7W6TFV2"/>
<dbReference type="EMBL" id="JACIGY010000004">
    <property type="protein sequence ID" value="MBB4412579.1"/>
    <property type="molecule type" value="Genomic_DNA"/>
</dbReference>
<feature type="transmembrane region" description="Helical" evidence="1">
    <location>
        <begin position="40"/>
        <end position="60"/>
    </location>
</feature>
<dbReference type="Proteomes" id="UP000524535">
    <property type="component" value="Unassembled WGS sequence"/>
</dbReference>
<feature type="transmembrane region" description="Helical" evidence="1">
    <location>
        <begin position="72"/>
        <end position="91"/>
    </location>
</feature>
<keyword evidence="1" id="KW-0472">Membrane</keyword>
<dbReference type="Proteomes" id="UP000520770">
    <property type="component" value="Unassembled WGS sequence"/>
</dbReference>
<feature type="transmembrane region" description="Helical" evidence="1">
    <location>
        <begin position="103"/>
        <end position="121"/>
    </location>
</feature>
<evidence type="ECO:0000313" key="3">
    <source>
        <dbReference type="EMBL" id="MBB4412579.1"/>
    </source>
</evidence>
<comment type="caution">
    <text evidence="3">The sequence shown here is derived from an EMBL/GenBank/DDBJ whole genome shotgun (WGS) entry which is preliminary data.</text>
</comment>
<dbReference type="Proteomes" id="UP000576087">
    <property type="component" value="Unassembled WGS sequence"/>
</dbReference>
<keyword evidence="6" id="KW-1185">Reference proteome</keyword>
<sequence length="125" mass="13905">MHRGRFIVEFSASMAAYMVVLVGSVWFLNISEIEGGWKTVVALTPMLPGAAVALSVMRQVRSSDELQHRIQLEALSLAFAGTALVTFSYGFLENVGYPKLSMFFVWPLMAVLWMVGGLISARRFR</sequence>
<dbReference type="RefSeq" id="WP_183823993.1">
    <property type="nucleotide sequence ID" value="NZ_JACIGW010000002.1"/>
</dbReference>
<evidence type="ECO:0000313" key="4">
    <source>
        <dbReference type="EMBL" id="MBB4447211.1"/>
    </source>
</evidence>
<dbReference type="EMBL" id="JACIGW010000002">
    <property type="protein sequence ID" value="MBB4349200.1"/>
    <property type="molecule type" value="Genomic_DNA"/>
</dbReference>
<accession>A0A7W6TFV2</accession>
<evidence type="ECO:0000313" key="5">
    <source>
        <dbReference type="Proteomes" id="UP000520770"/>
    </source>
</evidence>
<evidence type="ECO:0000256" key="1">
    <source>
        <dbReference type="SAM" id="Phobius"/>
    </source>
</evidence>
<evidence type="ECO:0000313" key="2">
    <source>
        <dbReference type="EMBL" id="MBB4349200.1"/>
    </source>
</evidence>
<proteinExistence type="predicted"/>
<name>A0A7W6TFV2_9HYPH</name>
<evidence type="ECO:0000313" key="6">
    <source>
        <dbReference type="Proteomes" id="UP000524535"/>
    </source>
</evidence>
<protein>
    <submittedName>
        <fullName evidence="3">Uncharacterized protein</fullName>
    </submittedName>
</protein>
<evidence type="ECO:0000313" key="7">
    <source>
        <dbReference type="Proteomes" id="UP000576087"/>
    </source>
</evidence>